<keyword evidence="1" id="KW-0472">Membrane</keyword>
<keyword evidence="3" id="KW-1185">Reference proteome</keyword>
<keyword evidence="1" id="KW-0812">Transmembrane</keyword>
<name>A0A8I0HPI4_9CORY</name>
<proteinExistence type="predicted"/>
<feature type="transmembrane region" description="Helical" evidence="1">
    <location>
        <begin position="87"/>
        <end position="111"/>
    </location>
</feature>
<keyword evidence="1" id="KW-1133">Transmembrane helix</keyword>
<organism evidence="2 3">
    <name type="scientific">Corynebacterium gallinarum</name>
    <dbReference type="NCBI Taxonomy" id="2762214"/>
    <lineage>
        <taxon>Bacteria</taxon>
        <taxon>Bacillati</taxon>
        <taxon>Actinomycetota</taxon>
        <taxon>Actinomycetes</taxon>
        <taxon>Mycobacteriales</taxon>
        <taxon>Corynebacteriaceae</taxon>
        <taxon>Corynebacterium</taxon>
    </lineage>
</organism>
<accession>A0A8I0HPI4</accession>
<sequence>MILQLIASVVMMSIFFQAHNWYWGGIINFASVGVFLILTIMMSTRMERVRGVHPAGHKWRFLLASLLPLLAIIIGGWYWTLYEPHSASWLLTTSVAVLSYIPLIMVGYSLIVRGDR</sequence>
<protein>
    <submittedName>
        <fullName evidence="2">Uncharacterized protein</fullName>
    </submittedName>
</protein>
<evidence type="ECO:0000313" key="3">
    <source>
        <dbReference type="Proteomes" id="UP000650224"/>
    </source>
</evidence>
<evidence type="ECO:0000256" key="1">
    <source>
        <dbReference type="SAM" id="Phobius"/>
    </source>
</evidence>
<feature type="transmembrane region" description="Helical" evidence="1">
    <location>
        <begin position="61"/>
        <end position="81"/>
    </location>
</feature>
<gene>
    <name evidence="2" type="ORF">H9627_08935</name>
</gene>
<reference evidence="2 3" key="1">
    <citation type="submission" date="2020-08" db="EMBL/GenBank/DDBJ databases">
        <title>A Genomic Blueprint of the Chicken Gut Microbiome.</title>
        <authorList>
            <person name="Gilroy R."/>
            <person name="Ravi A."/>
            <person name="Getino M."/>
            <person name="Pursley I."/>
            <person name="Horton D.L."/>
            <person name="Alikhan N.-F."/>
            <person name="Baker D."/>
            <person name="Gharbi K."/>
            <person name="Hall N."/>
            <person name="Watson M."/>
            <person name="Adriaenssens E.M."/>
            <person name="Foster-Nyarko E."/>
            <person name="Jarju S."/>
            <person name="Secka A."/>
            <person name="Antonio M."/>
            <person name="Oren A."/>
            <person name="Chaudhuri R."/>
            <person name="La Ragione R.M."/>
            <person name="Hildebrand F."/>
            <person name="Pallen M.J."/>
        </authorList>
    </citation>
    <scope>NUCLEOTIDE SEQUENCE [LARGE SCALE GENOMIC DNA]</scope>
    <source>
        <strain evidence="2 3">Sa1YVA5</strain>
    </source>
</reference>
<dbReference type="EMBL" id="JACSPR010000005">
    <property type="protein sequence ID" value="MBD8030441.1"/>
    <property type="molecule type" value="Genomic_DNA"/>
</dbReference>
<dbReference type="AlphaFoldDB" id="A0A8I0HPI4"/>
<evidence type="ECO:0000313" key="2">
    <source>
        <dbReference type="EMBL" id="MBD8030441.1"/>
    </source>
</evidence>
<comment type="caution">
    <text evidence="2">The sequence shown here is derived from an EMBL/GenBank/DDBJ whole genome shotgun (WGS) entry which is preliminary data.</text>
</comment>
<dbReference type="RefSeq" id="WP_191733656.1">
    <property type="nucleotide sequence ID" value="NZ_JACSPR010000005.1"/>
</dbReference>
<feature type="transmembrane region" description="Helical" evidence="1">
    <location>
        <begin position="20"/>
        <end position="40"/>
    </location>
</feature>
<dbReference type="Proteomes" id="UP000650224">
    <property type="component" value="Unassembled WGS sequence"/>
</dbReference>